<feature type="domain" description="Dyp-type peroxidase C-terminal" evidence="17">
    <location>
        <begin position="252"/>
        <end position="433"/>
    </location>
</feature>
<dbReference type="InterPro" id="IPR011008">
    <property type="entry name" value="Dimeric_a/b-barrel"/>
</dbReference>
<dbReference type="PANTHER" id="PTHR30521:SF4">
    <property type="entry name" value="DEFERROCHELATASE"/>
    <property type="match status" value="1"/>
</dbReference>
<keyword evidence="15" id="KW-0472">Membrane</keyword>
<evidence type="ECO:0000256" key="15">
    <source>
        <dbReference type="SAM" id="Phobius"/>
    </source>
</evidence>
<dbReference type="InterPro" id="IPR006313">
    <property type="entry name" value="EfeB/EfeN"/>
</dbReference>
<dbReference type="EC" id="1.11.1.-" evidence="13"/>
<comment type="similarity">
    <text evidence="9 13">Belongs to the DyP-type peroxidase family.</text>
</comment>
<evidence type="ECO:0000313" key="19">
    <source>
        <dbReference type="Proteomes" id="UP000659344"/>
    </source>
</evidence>
<organism evidence="18 19">
    <name type="scientific">Paenibacillus segetis</name>
    <dbReference type="NCBI Taxonomy" id="1325360"/>
    <lineage>
        <taxon>Bacteria</taxon>
        <taxon>Bacillati</taxon>
        <taxon>Bacillota</taxon>
        <taxon>Bacilli</taxon>
        <taxon>Bacillales</taxon>
        <taxon>Paenibacillaceae</taxon>
        <taxon>Paenibacillus</taxon>
    </lineage>
</organism>
<evidence type="ECO:0000259" key="16">
    <source>
        <dbReference type="Pfam" id="PF04261"/>
    </source>
</evidence>
<keyword evidence="7 13" id="KW-0408">Iron</keyword>
<dbReference type="InterPro" id="IPR006311">
    <property type="entry name" value="TAT_signal"/>
</dbReference>
<dbReference type="Pfam" id="PF04261">
    <property type="entry name" value="Dyp_perox_N"/>
    <property type="match status" value="1"/>
</dbReference>
<evidence type="ECO:0000256" key="8">
    <source>
        <dbReference type="ARBA" id="ARBA00023239"/>
    </source>
</evidence>
<dbReference type="PROSITE" id="PS51404">
    <property type="entry name" value="DYP_PEROXIDASE"/>
    <property type="match status" value="1"/>
</dbReference>
<protein>
    <recommendedName>
        <fullName evidence="10 13">Deferrochelatase</fullName>
        <ecNumber evidence="13">1.11.1.-</ecNumber>
    </recommendedName>
    <alternativeName>
        <fullName evidence="11 13">Peroxidase EfeB</fullName>
    </alternativeName>
</protein>
<evidence type="ECO:0000256" key="6">
    <source>
        <dbReference type="ARBA" id="ARBA00023002"/>
    </source>
</evidence>
<name>A0ABQ1YR48_9BACL</name>
<sequence>MKPSESLDDNLELNNGATKSSRNSLLDKTISRRDILKLAGAGSLGLLLGAGGIGGILAAKDTLAKGTGKTTANQFSTEGIVPFYGQHQAGIITPAQNFLCFASFDLKTTSLAEVRKLFQAWTEAAAVMTTGDLIGNSNSSLNLPPSDTGEAAGLSPSKMTITFGVGPSFFDERFGLAGKRPATFKDLPRFRGDALQSKWCGGDIGIQVCADDLQVAFHAIRNLARISRGIAVLKWTQEGFQRTGTADPSSGTPRNLMGFKDGTGNPDTNDATAMNDIVWAHAGDEKDWMKDGSYMVARRIRMRVEIWDRSSLSDQEITFGRHRDSGAPLGSKNEFDPLDLEAKDSSGQPTLPMNSHSRLAHMDGGTKILRRAYSYSSGIDNKTGQLDAGLFFISYQRNIEKQFIAMQQILAASDKLNEYIVHVGSAVFACFPGTHKGGYIGETLF</sequence>
<evidence type="ECO:0000256" key="4">
    <source>
        <dbReference type="ARBA" id="ARBA00022723"/>
    </source>
</evidence>
<evidence type="ECO:0000313" key="18">
    <source>
        <dbReference type="EMBL" id="GGH33894.1"/>
    </source>
</evidence>
<evidence type="ECO:0000256" key="10">
    <source>
        <dbReference type="ARBA" id="ARBA00033771"/>
    </source>
</evidence>
<keyword evidence="19" id="KW-1185">Reference proteome</keyword>
<keyword evidence="2 13" id="KW-0575">Peroxidase</keyword>
<keyword evidence="15" id="KW-1133">Transmembrane helix</keyword>
<dbReference type="InterPro" id="IPR006314">
    <property type="entry name" value="Dyp_peroxidase"/>
</dbReference>
<dbReference type="InterPro" id="IPR048328">
    <property type="entry name" value="Dyp_perox_C"/>
</dbReference>
<feature type="transmembrane region" description="Helical" evidence="15">
    <location>
        <begin position="38"/>
        <end position="59"/>
    </location>
</feature>
<comment type="function">
    <text evidence="13">Involved in the recovery of exogenous heme iron. Extracts iron from heme while preserving the protoporphyrin ring intact.</text>
</comment>
<evidence type="ECO:0000256" key="9">
    <source>
        <dbReference type="ARBA" id="ARBA00025737"/>
    </source>
</evidence>
<evidence type="ECO:0000259" key="17">
    <source>
        <dbReference type="Pfam" id="PF20628"/>
    </source>
</evidence>
<keyword evidence="6 13" id="KW-0560">Oxidoreductase</keyword>
<dbReference type="NCBIfam" id="TIGR01412">
    <property type="entry name" value="tat_substr_1"/>
    <property type="match status" value="1"/>
</dbReference>
<keyword evidence="15" id="KW-0812">Transmembrane</keyword>
<keyword evidence="4 13" id="KW-0479">Metal-binding</keyword>
<evidence type="ECO:0000256" key="12">
    <source>
        <dbReference type="ARBA" id="ARBA00048856"/>
    </source>
</evidence>
<evidence type="ECO:0000256" key="2">
    <source>
        <dbReference type="ARBA" id="ARBA00022559"/>
    </source>
</evidence>
<accession>A0ABQ1YR48</accession>
<comment type="caution">
    <text evidence="18">The sequence shown here is derived from an EMBL/GenBank/DDBJ whole genome shotgun (WGS) entry which is preliminary data.</text>
</comment>
<dbReference type="PROSITE" id="PS51318">
    <property type="entry name" value="TAT"/>
    <property type="match status" value="1"/>
</dbReference>
<dbReference type="Proteomes" id="UP000659344">
    <property type="component" value="Unassembled WGS sequence"/>
</dbReference>
<feature type="region of interest" description="Disordered" evidence="14">
    <location>
        <begin position="320"/>
        <end position="354"/>
    </location>
</feature>
<gene>
    <name evidence="18" type="primary">efeN</name>
    <name evidence="18" type="ORF">GCM10008013_39310</name>
</gene>
<proteinExistence type="inferred from homology"/>
<feature type="compositionally biased region" description="Polar residues" evidence="14">
    <location>
        <begin position="345"/>
        <end position="354"/>
    </location>
</feature>
<comment type="catalytic activity">
    <reaction evidence="12">
        <text>heme b + 2 H(+) = protoporphyrin IX + Fe(2+)</text>
        <dbReference type="Rhea" id="RHEA:22584"/>
        <dbReference type="ChEBI" id="CHEBI:15378"/>
        <dbReference type="ChEBI" id="CHEBI:29033"/>
        <dbReference type="ChEBI" id="CHEBI:57306"/>
        <dbReference type="ChEBI" id="CHEBI:60344"/>
        <dbReference type="EC" id="4.98.1.1"/>
    </reaction>
    <physiologicalReaction direction="left-to-right" evidence="12">
        <dbReference type="Rhea" id="RHEA:22585"/>
    </physiologicalReaction>
</comment>
<dbReference type="NCBIfam" id="TIGR01413">
    <property type="entry name" value="Dyp_perox_fam"/>
    <property type="match status" value="1"/>
</dbReference>
<keyword evidence="5" id="KW-0732">Signal</keyword>
<evidence type="ECO:0000256" key="5">
    <source>
        <dbReference type="ARBA" id="ARBA00022729"/>
    </source>
</evidence>
<keyword evidence="3 13" id="KW-0349">Heme</keyword>
<evidence type="ECO:0000256" key="13">
    <source>
        <dbReference type="RuleBase" id="RU365017"/>
    </source>
</evidence>
<dbReference type="RefSeq" id="WP_188541582.1">
    <property type="nucleotide sequence ID" value="NZ_BMFT01000003.1"/>
</dbReference>
<dbReference type="InterPro" id="IPR048327">
    <property type="entry name" value="Dyp_perox_N"/>
</dbReference>
<dbReference type="EMBL" id="BMFT01000003">
    <property type="protein sequence ID" value="GGH33894.1"/>
    <property type="molecule type" value="Genomic_DNA"/>
</dbReference>
<evidence type="ECO:0000256" key="3">
    <source>
        <dbReference type="ARBA" id="ARBA00022617"/>
    </source>
</evidence>
<dbReference type="SUPFAM" id="SSF54909">
    <property type="entry name" value="Dimeric alpha+beta barrel"/>
    <property type="match status" value="1"/>
</dbReference>
<dbReference type="Pfam" id="PF20628">
    <property type="entry name" value="Dyp_perox_C"/>
    <property type="match status" value="1"/>
</dbReference>
<comment type="cofactor">
    <cofactor evidence="13">
        <name>heme b</name>
        <dbReference type="ChEBI" id="CHEBI:60344"/>
    </cofactor>
    <text evidence="13">Binds 1 heme b (iron(II)-protoporphyrin IX) group non-covalently per subunit.</text>
</comment>
<dbReference type="PANTHER" id="PTHR30521">
    <property type="entry name" value="DEFERROCHELATASE/PEROXIDASE"/>
    <property type="match status" value="1"/>
</dbReference>
<evidence type="ECO:0000256" key="11">
    <source>
        <dbReference type="ARBA" id="ARBA00033775"/>
    </source>
</evidence>
<evidence type="ECO:0000256" key="7">
    <source>
        <dbReference type="ARBA" id="ARBA00023004"/>
    </source>
</evidence>
<evidence type="ECO:0000256" key="14">
    <source>
        <dbReference type="SAM" id="MobiDB-lite"/>
    </source>
</evidence>
<keyword evidence="8" id="KW-0456">Lyase</keyword>
<evidence type="ECO:0000256" key="1">
    <source>
        <dbReference type="ARBA" id="ARBA00004196"/>
    </source>
</evidence>
<reference evidence="19" key="1">
    <citation type="journal article" date="2019" name="Int. J. Syst. Evol. Microbiol.">
        <title>The Global Catalogue of Microorganisms (GCM) 10K type strain sequencing project: providing services to taxonomists for standard genome sequencing and annotation.</title>
        <authorList>
            <consortium name="The Broad Institute Genomics Platform"/>
            <consortium name="The Broad Institute Genome Sequencing Center for Infectious Disease"/>
            <person name="Wu L."/>
            <person name="Ma J."/>
        </authorList>
    </citation>
    <scope>NUCLEOTIDE SEQUENCE [LARGE SCALE GENOMIC DNA]</scope>
    <source>
        <strain evidence="19">CGMCC 1.12769</strain>
    </source>
</reference>
<feature type="domain" description="Dyp-type peroxidase N-terminal" evidence="16">
    <location>
        <begin position="88"/>
        <end position="241"/>
    </location>
</feature>
<comment type="subcellular location">
    <subcellularLocation>
        <location evidence="1">Cell envelope</location>
    </subcellularLocation>
</comment>